<feature type="compositionally biased region" description="Polar residues" evidence="3">
    <location>
        <begin position="831"/>
        <end position="841"/>
    </location>
</feature>
<dbReference type="AlphaFoldDB" id="A0A226EP83"/>
<dbReference type="InterPro" id="IPR051217">
    <property type="entry name" value="Insect_Cuticle_Struc_Prot"/>
</dbReference>
<feature type="region of interest" description="Disordered" evidence="3">
    <location>
        <begin position="258"/>
        <end position="862"/>
    </location>
</feature>
<feature type="region of interest" description="Disordered" evidence="3">
    <location>
        <begin position="176"/>
        <end position="222"/>
    </location>
</feature>
<dbReference type="InterPro" id="IPR031311">
    <property type="entry name" value="CHIT_BIND_RR_consensus"/>
</dbReference>
<evidence type="ECO:0000313" key="5">
    <source>
        <dbReference type="Proteomes" id="UP000198287"/>
    </source>
</evidence>
<keyword evidence="1 2" id="KW-0193">Cuticle</keyword>
<dbReference type="PROSITE" id="PS00233">
    <property type="entry name" value="CHIT_BIND_RR_1"/>
    <property type="match status" value="1"/>
</dbReference>
<dbReference type="GO" id="GO:0005615">
    <property type="term" value="C:extracellular space"/>
    <property type="evidence" value="ECO:0007669"/>
    <property type="project" value="TreeGrafter"/>
</dbReference>
<dbReference type="EMBL" id="LNIX01000002">
    <property type="protein sequence ID" value="OXA59432.1"/>
    <property type="molecule type" value="Genomic_DNA"/>
</dbReference>
<dbReference type="PANTHER" id="PTHR12236:SF79">
    <property type="entry name" value="CUTICULAR PROTEIN 50CB-RELATED"/>
    <property type="match status" value="1"/>
</dbReference>
<dbReference type="Pfam" id="PF00379">
    <property type="entry name" value="Chitin_bind_4"/>
    <property type="match status" value="1"/>
</dbReference>
<feature type="compositionally biased region" description="Basic residues" evidence="3">
    <location>
        <begin position="429"/>
        <end position="439"/>
    </location>
</feature>
<feature type="compositionally biased region" description="Basic residues" evidence="3">
    <location>
        <begin position="566"/>
        <end position="575"/>
    </location>
</feature>
<feature type="compositionally biased region" description="Basic and acidic residues" evidence="3">
    <location>
        <begin position="552"/>
        <end position="565"/>
    </location>
</feature>
<sequence length="959" mass="107877">MRKLRKVQKRQGPLSSEETDNTNENQGPREPLYQEHEDEIQAPEHYYSPIRRQRMRSQKLFTQSHNVPQQFHKSLVESPSNQNIRKRERERNYFENLNNGGQHEEYSQSTQPPPKNYAFAYAVRDDENKEDNHFSHKEARDGQLTMGEYRINLPDGRVQVVRYTAGGDIGYKADVTYEGEGDDHPSKPALTAKPTAYTAGNNGYLPPSLSPPTNSPSPKKFRNRIKKKQNNRYQNFRSPTLSPTSAYNNRVEEYDSHEGFYSNIPPTSPSPSAAPSYKRPRPSVTYESYPIQPPATPPSPNAYSSSSNDEGERNRERRRRPSPTPNYERPKPTSIYDNMESAEKKEYDGNLEFLHDQSPRAGPSSSRPKKKKKVDEFNGGGYHRGSGGRTKYESADIGGYGYPGHPEIEEEIDTLKKSHKPQPNYQKHLQFKQRRKSPSRKPTESSPPELYNEPGPGNYYASAVNGPPPSPAPAPPQFRKHPKSVYRSPSTQSQSSYNYIDDHADRQPEQEEHHSYREQGDVDHDRRPPSSYGGYTPINFKSGKSKSLIPIEDFKAGPAKKDFHTRNKNIQKNQRKSPQVQVVDDFYSDPPTKHPQDLGYTEPYHYYNSQHPSYHHGGYIPPTPPAGLNQRLSTVASSPSPSPATSYTIDFPGGKHSFYLKTGAGSSSTPAPKFKSSSPFKQQKFYDKPQPTFQSPTSSPRKKSPGNGSGLVFFETPGTGPRPSHRGANDILSQLPNMPKSHPTSFPNTIIHPYEVGAKDYGHSVGYRNSFNTPSSGEKDEQDDNSHNEQQDSEDGKSNNPHETSPLSRDYLFDNGQEIVASPDPSHHFRTSSLVSSTPTPAQFHHEKALSPSPPSFYIPVSTPQSFQDIDYQQNHQLAPVSPTPAFSTSHFHQRIRQPVDLTSGTDYGIDPRNAGGDTIMSQPLGFTTISEAIDDNASQVQQHPADLTYQYQYEDGVK</sequence>
<dbReference type="GO" id="GO:0031012">
    <property type="term" value="C:extracellular matrix"/>
    <property type="evidence" value="ECO:0007669"/>
    <property type="project" value="TreeGrafter"/>
</dbReference>
<feature type="compositionally biased region" description="Low complexity" evidence="3">
    <location>
        <begin position="666"/>
        <end position="699"/>
    </location>
</feature>
<feature type="compositionally biased region" description="Basic and acidic residues" evidence="3">
    <location>
        <begin position="784"/>
        <end position="797"/>
    </location>
</feature>
<name>A0A226EP83_FOLCA</name>
<reference evidence="4 5" key="1">
    <citation type="submission" date="2015-12" db="EMBL/GenBank/DDBJ databases">
        <title>The genome of Folsomia candida.</title>
        <authorList>
            <person name="Faddeeva A."/>
            <person name="Derks M.F."/>
            <person name="Anvar Y."/>
            <person name="Smit S."/>
            <person name="Van Straalen N."/>
            <person name="Roelofs D."/>
        </authorList>
    </citation>
    <scope>NUCLEOTIDE SEQUENCE [LARGE SCALE GENOMIC DNA]</scope>
    <source>
        <strain evidence="4 5">VU population</strain>
        <tissue evidence="4">Whole body</tissue>
    </source>
</reference>
<accession>A0A226EP83</accession>
<keyword evidence="5" id="KW-1185">Reference proteome</keyword>
<dbReference type="Proteomes" id="UP000198287">
    <property type="component" value="Unassembled WGS sequence"/>
</dbReference>
<evidence type="ECO:0000256" key="1">
    <source>
        <dbReference type="ARBA" id="ARBA00022460"/>
    </source>
</evidence>
<protein>
    <submittedName>
        <fullName evidence="4">Pro-resilin</fullName>
    </submittedName>
</protein>
<feature type="compositionally biased region" description="Pro residues" evidence="3">
    <location>
        <begin position="466"/>
        <end position="476"/>
    </location>
</feature>
<proteinExistence type="predicted"/>
<feature type="compositionally biased region" description="Polar residues" evidence="3">
    <location>
        <begin position="487"/>
        <end position="498"/>
    </location>
</feature>
<feature type="compositionally biased region" description="Low complexity" evidence="3">
    <location>
        <begin position="633"/>
        <end position="646"/>
    </location>
</feature>
<evidence type="ECO:0000256" key="2">
    <source>
        <dbReference type="PROSITE-ProRule" id="PRU00497"/>
    </source>
</evidence>
<feature type="compositionally biased region" description="Polar residues" evidence="3">
    <location>
        <begin position="59"/>
        <end position="83"/>
    </location>
</feature>
<comment type="caution">
    <text evidence="4">The sequence shown here is derived from an EMBL/GenBank/DDBJ whole genome shotgun (WGS) entry which is preliminary data.</text>
</comment>
<feature type="compositionally biased region" description="Gly residues" evidence="3">
    <location>
        <begin position="378"/>
        <end position="388"/>
    </location>
</feature>
<evidence type="ECO:0000313" key="4">
    <source>
        <dbReference type="EMBL" id="OXA59432.1"/>
    </source>
</evidence>
<dbReference type="GO" id="GO:0042302">
    <property type="term" value="F:structural constituent of cuticle"/>
    <property type="evidence" value="ECO:0007669"/>
    <property type="project" value="UniProtKB-UniRule"/>
</dbReference>
<feature type="compositionally biased region" description="Polar residues" evidence="3">
    <location>
        <begin position="798"/>
        <end position="807"/>
    </location>
</feature>
<dbReference type="PANTHER" id="PTHR12236">
    <property type="entry name" value="STRUCTURAL CONTITUENT OF CUTICLE"/>
    <property type="match status" value="1"/>
</dbReference>
<organism evidence="4 5">
    <name type="scientific">Folsomia candida</name>
    <name type="common">Springtail</name>
    <dbReference type="NCBI Taxonomy" id="158441"/>
    <lineage>
        <taxon>Eukaryota</taxon>
        <taxon>Metazoa</taxon>
        <taxon>Ecdysozoa</taxon>
        <taxon>Arthropoda</taxon>
        <taxon>Hexapoda</taxon>
        <taxon>Collembola</taxon>
        <taxon>Entomobryomorpha</taxon>
        <taxon>Isotomoidea</taxon>
        <taxon>Isotomidae</taxon>
        <taxon>Proisotominae</taxon>
        <taxon>Folsomia</taxon>
    </lineage>
</organism>
<feature type="compositionally biased region" description="Polar residues" evidence="3">
    <location>
        <begin position="767"/>
        <end position="776"/>
    </location>
</feature>
<evidence type="ECO:0000256" key="3">
    <source>
        <dbReference type="SAM" id="MobiDB-lite"/>
    </source>
</evidence>
<feature type="compositionally biased region" description="Pro residues" evidence="3">
    <location>
        <begin position="291"/>
        <end position="300"/>
    </location>
</feature>
<dbReference type="InterPro" id="IPR000618">
    <property type="entry name" value="Insect_cuticle"/>
</dbReference>
<dbReference type="OrthoDB" id="6365837at2759"/>
<feature type="compositionally biased region" description="Basic and acidic residues" evidence="3">
    <location>
        <begin position="500"/>
        <end position="528"/>
    </location>
</feature>
<feature type="compositionally biased region" description="Basic and acidic residues" evidence="3">
    <location>
        <begin position="341"/>
        <end position="358"/>
    </location>
</feature>
<gene>
    <name evidence="4" type="ORF">Fcan01_05313</name>
</gene>
<feature type="region of interest" description="Disordered" evidence="3">
    <location>
        <begin position="1"/>
        <end position="116"/>
    </location>
</feature>
<dbReference type="PROSITE" id="PS51155">
    <property type="entry name" value="CHIT_BIND_RR_2"/>
    <property type="match status" value="1"/>
</dbReference>
<feature type="compositionally biased region" description="Polar residues" evidence="3">
    <location>
        <begin position="731"/>
        <end position="748"/>
    </location>
</feature>